<organism evidence="2">
    <name type="scientific">Chromera velia CCMP2878</name>
    <dbReference type="NCBI Taxonomy" id="1169474"/>
    <lineage>
        <taxon>Eukaryota</taxon>
        <taxon>Sar</taxon>
        <taxon>Alveolata</taxon>
        <taxon>Colpodellida</taxon>
        <taxon>Chromeraceae</taxon>
        <taxon>Chromera</taxon>
    </lineage>
</organism>
<feature type="compositionally biased region" description="Acidic residues" evidence="1">
    <location>
        <begin position="174"/>
        <end position="184"/>
    </location>
</feature>
<feature type="region of interest" description="Disordered" evidence="1">
    <location>
        <begin position="344"/>
        <end position="384"/>
    </location>
</feature>
<sequence>MGIKRILGFVERPIRTHRNQVHTVLSRCFMPTEGGRWGNPIPHKFAHEVCCVVAIKNDKIVSPVDRKSPLERGTGKKPDRDSIRLGDWTVLPHGKKDLSFPGKLVMFLYQWFPRVTVVLYYNKKTGSIQSLSYHPFLLEPLRDGPLEGGNPNQVAVGAVGGGEGGGGAGVGAEDGAEVGAEDGAEGAGGGGEDHGIEAQITGGFLPIGVAPLAPVQGGEAAGLQPAEAVAVPPPKEPHLDGIPPDDSLFSSDLLRNSNAGEEGERIERESVVSGEEAALAAFDFKKGSTQIPAKEEEVKAGEFDEVMKDEWLQNICGQEVFGGEVPQRKVKTMMDLGWRLTWKEKEEEKRKGEKEIKPPVGPNGGMSRRYSLPKSKILKRVAKA</sequence>
<evidence type="ECO:0000313" key="2">
    <source>
        <dbReference type="EMBL" id="CEM21693.1"/>
    </source>
</evidence>
<name>A0A0G4G0U3_9ALVE</name>
<dbReference type="AlphaFoldDB" id="A0A0G4G0U3"/>
<feature type="region of interest" description="Disordered" evidence="1">
    <location>
        <begin position="165"/>
        <end position="194"/>
    </location>
</feature>
<accession>A0A0G4G0U3</accession>
<reference evidence="2" key="1">
    <citation type="submission" date="2014-11" db="EMBL/GenBank/DDBJ databases">
        <authorList>
            <person name="Otto D Thomas"/>
            <person name="Naeem Raeece"/>
        </authorList>
    </citation>
    <scope>NUCLEOTIDE SEQUENCE</scope>
</reference>
<dbReference type="VEuPathDB" id="CryptoDB:Cvel_4032"/>
<protein>
    <submittedName>
        <fullName evidence="2">Uncharacterized protein</fullName>
    </submittedName>
</protein>
<dbReference type="PhylomeDB" id="A0A0G4G0U3"/>
<dbReference type="EMBL" id="CDMZ01000795">
    <property type="protein sequence ID" value="CEM21693.1"/>
    <property type="molecule type" value="Genomic_DNA"/>
</dbReference>
<gene>
    <name evidence="2" type="ORF">Cvel_4032</name>
</gene>
<proteinExistence type="predicted"/>
<feature type="compositionally biased region" description="Basic and acidic residues" evidence="1">
    <location>
        <begin position="344"/>
        <end position="357"/>
    </location>
</feature>
<evidence type="ECO:0000256" key="1">
    <source>
        <dbReference type="SAM" id="MobiDB-lite"/>
    </source>
</evidence>